<name>A0A2H0KAU7_9BACT</name>
<proteinExistence type="inferred from homology"/>
<dbReference type="EMBL" id="PCVG01000060">
    <property type="protein sequence ID" value="PIQ68345.1"/>
    <property type="molecule type" value="Genomic_DNA"/>
</dbReference>
<dbReference type="InterPro" id="IPR006319">
    <property type="entry name" value="PEP_synth"/>
</dbReference>
<dbReference type="PROSITE" id="PS00370">
    <property type="entry name" value="PEP_ENZYMES_PHOS_SITE"/>
    <property type="match status" value="1"/>
</dbReference>
<feature type="domain" description="PEP-utilising enzyme mobile" evidence="4">
    <location>
        <begin position="357"/>
        <end position="427"/>
    </location>
</feature>
<dbReference type="InterPro" id="IPR018274">
    <property type="entry name" value="PEP_util_AS"/>
</dbReference>
<dbReference type="InterPro" id="IPR036637">
    <property type="entry name" value="Phosphohistidine_dom_sf"/>
</dbReference>
<dbReference type="InterPro" id="IPR008279">
    <property type="entry name" value="PEP-util_enz_mobile_dom"/>
</dbReference>
<dbReference type="Gene3D" id="3.50.30.10">
    <property type="entry name" value="Phosphohistidine domain"/>
    <property type="match status" value="1"/>
</dbReference>
<dbReference type="PANTHER" id="PTHR43030">
    <property type="entry name" value="PHOSPHOENOLPYRUVATE SYNTHASE"/>
    <property type="match status" value="1"/>
</dbReference>
<gene>
    <name evidence="5" type="ORF">COV91_04620</name>
</gene>
<keyword evidence="3" id="KW-0067">ATP-binding</keyword>
<evidence type="ECO:0000256" key="2">
    <source>
        <dbReference type="ARBA" id="ARBA00022741"/>
    </source>
</evidence>
<dbReference type="Pfam" id="PF00391">
    <property type="entry name" value="PEP-utilizers"/>
    <property type="match status" value="1"/>
</dbReference>
<protein>
    <recommendedName>
        <fullName evidence="4">PEP-utilising enzyme mobile domain-containing protein</fullName>
    </recommendedName>
</protein>
<comment type="similarity">
    <text evidence="1">Belongs to the PEP-utilizing enzyme family.</text>
</comment>
<organism evidence="5 6">
    <name type="scientific">Candidatus Taylorbacteria bacterium CG11_big_fil_rev_8_21_14_0_20_46_11</name>
    <dbReference type="NCBI Taxonomy" id="1975025"/>
    <lineage>
        <taxon>Bacteria</taxon>
        <taxon>Candidatus Tayloriibacteriota</taxon>
    </lineage>
</organism>
<accession>A0A2H0KAU7</accession>
<dbReference type="SUPFAM" id="SSF52009">
    <property type="entry name" value="Phosphohistidine domain"/>
    <property type="match status" value="1"/>
</dbReference>
<dbReference type="GO" id="GO:0005524">
    <property type="term" value="F:ATP binding"/>
    <property type="evidence" value="ECO:0007669"/>
    <property type="project" value="UniProtKB-KW"/>
</dbReference>
<dbReference type="PANTHER" id="PTHR43030:SF1">
    <property type="entry name" value="PHOSPHOENOLPYRUVATE SYNTHASE"/>
    <property type="match status" value="1"/>
</dbReference>
<evidence type="ECO:0000259" key="4">
    <source>
        <dbReference type="Pfam" id="PF00391"/>
    </source>
</evidence>
<keyword evidence="2" id="KW-0547">Nucleotide-binding</keyword>
<dbReference type="Proteomes" id="UP000229342">
    <property type="component" value="Unassembled WGS sequence"/>
</dbReference>
<dbReference type="AlphaFoldDB" id="A0A2H0KAU7"/>
<comment type="caution">
    <text evidence="5">The sequence shown here is derived from an EMBL/GenBank/DDBJ whole genome shotgun (WGS) entry which is preliminary data.</text>
</comment>
<sequence>MKRELMWNYSAFLFDSTKESGRLYYRVSDLESMHVKFFKAFEADPDYFSKWKKTYERSLQPVHAFYKELDATDLSSFGDNELLKRVHTGIDSVTAAIGVAHMIEPVAIPRDEHLKKELAAFVSDAGELQEAFVLLTSPDGESFAQRATNSLRRIAILPEKEQGKAVDAYMREYSWMWMSCAGRLPMSCEDIYAEMRSIGASKGVSDGASKCEAFVKDHALPEILLRKFEALRFITHWQDERKRNIMIAVEYLERLLEELSRRTSIGVADLRYALKDDFDASLPQKKAELTARREGSLYIATEDENVILTGNAYTEAMKVLRGELKEEKVIRGMGASLGKATGKVKVCMTLDAIKKVEEGDILVSSMTRPEYFAAMKKAAAFVTDEGGITCHAAIVARELGKPCVIGTKHATRVLKDGDMVEVDAKRGIVTLLEKADGGKRMRETQKRSGG</sequence>
<evidence type="ECO:0000313" key="6">
    <source>
        <dbReference type="Proteomes" id="UP000229342"/>
    </source>
</evidence>
<evidence type="ECO:0000256" key="1">
    <source>
        <dbReference type="ARBA" id="ARBA00007837"/>
    </source>
</evidence>
<evidence type="ECO:0000313" key="5">
    <source>
        <dbReference type="EMBL" id="PIQ68345.1"/>
    </source>
</evidence>
<evidence type="ECO:0000256" key="3">
    <source>
        <dbReference type="ARBA" id="ARBA00022840"/>
    </source>
</evidence>
<reference evidence="5 6" key="1">
    <citation type="submission" date="2017-09" db="EMBL/GenBank/DDBJ databases">
        <title>Depth-based differentiation of microbial function through sediment-hosted aquifers and enrichment of novel symbionts in the deep terrestrial subsurface.</title>
        <authorList>
            <person name="Probst A.J."/>
            <person name="Ladd B."/>
            <person name="Jarett J.K."/>
            <person name="Geller-Mcgrath D.E."/>
            <person name="Sieber C.M."/>
            <person name="Emerson J.B."/>
            <person name="Anantharaman K."/>
            <person name="Thomas B.C."/>
            <person name="Malmstrom R."/>
            <person name="Stieglmeier M."/>
            <person name="Klingl A."/>
            <person name="Woyke T."/>
            <person name="Ryan C.M."/>
            <person name="Banfield J.F."/>
        </authorList>
    </citation>
    <scope>NUCLEOTIDE SEQUENCE [LARGE SCALE GENOMIC DNA]</scope>
    <source>
        <strain evidence="5">CG11_big_fil_rev_8_21_14_0_20_46_11</strain>
    </source>
</reference>
<dbReference type="GO" id="GO:0008986">
    <property type="term" value="F:pyruvate, water dikinase activity"/>
    <property type="evidence" value="ECO:0007669"/>
    <property type="project" value="InterPro"/>
</dbReference>